<dbReference type="EC" id="2.7.13.3" evidence="2"/>
<dbReference type="Gene3D" id="1.10.287.130">
    <property type="match status" value="1"/>
</dbReference>
<keyword evidence="7" id="KW-0067">ATP-binding</keyword>
<dbReference type="GO" id="GO:0005524">
    <property type="term" value="F:ATP binding"/>
    <property type="evidence" value="ECO:0007669"/>
    <property type="project" value="UniProtKB-KW"/>
</dbReference>
<dbReference type="InterPro" id="IPR003661">
    <property type="entry name" value="HisK_dim/P_dom"/>
</dbReference>
<dbReference type="InterPro" id="IPR000014">
    <property type="entry name" value="PAS"/>
</dbReference>
<dbReference type="AlphaFoldDB" id="A0A5C8Z4I4"/>
<dbReference type="InterPro" id="IPR036890">
    <property type="entry name" value="HATPase_C_sf"/>
</dbReference>
<keyword evidence="9" id="KW-0535">Nitrogen fixation</keyword>
<comment type="function">
    <text evidence="10">Member of the two-component regulatory system NtrB/NtrC, which controls expression of the nitrogen-regulated (ntr) genes in response to nitrogen limitation. Under conditions of nitrogen limitation, NtrB autophosphorylates and transfers the phosphoryl group to NtrC. In the presence of nitrogen, acts as a phosphatase that dephosphorylates and inactivates NtrC.</text>
</comment>
<organism evidence="15 16">
    <name type="scientific">Reinekea thalattae</name>
    <dbReference type="NCBI Taxonomy" id="2593301"/>
    <lineage>
        <taxon>Bacteria</taxon>
        <taxon>Pseudomonadati</taxon>
        <taxon>Pseudomonadota</taxon>
        <taxon>Gammaproteobacteria</taxon>
        <taxon>Oceanospirillales</taxon>
        <taxon>Saccharospirillaceae</taxon>
        <taxon>Reinekea</taxon>
    </lineage>
</organism>
<evidence type="ECO:0000313" key="16">
    <source>
        <dbReference type="Proteomes" id="UP000321764"/>
    </source>
</evidence>
<dbReference type="Pfam" id="PF00512">
    <property type="entry name" value="HisKA"/>
    <property type="match status" value="1"/>
</dbReference>
<evidence type="ECO:0000256" key="13">
    <source>
        <dbReference type="ARBA" id="ARBA00043094"/>
    </source>
</evidence>
<dbReference type="Gene3D" id="3.30.565.10">
    <property type="entry name" value="Histidine kinase-like ATPase, C-terminal domain"/>
    <property type="match status" value="1"/>
</dbReference>
<gene>
    <name evidence="15" type="ORF">FME95_11745</name>
</gene>
<dbReference type="SMART" id="SM00388">
    <property type="entry name" value="HisKA"/>
    <property type="match status" value="1"/>
</dbReference>
<dbReference type="InterPro" id="IPR005467">
    <property type="entry name" value="His_kinase_dom"/>
</dbReference>
<evidence type="ECO:0000256" key="2">
    <source>
        <dbReference type="ARBA" id="ARBA00012438"/>
    </source>
</evidence>
<evidence type="ECO:0000256" key="10">
    <source>
        <dbReference type="ARBA" id="ARBA00037696"/>
    </source>
</evidence>
<dbReference type="InterPro" id="IPR003594">
    <property type="entry name" value="HATPase_dom"/>
</dbReference>
<keyword evidence="6 15" id="KW-0418">Kinase</keyword>
<dbReference type="InterPro" id="IPR004358">
    <property type="entry name" value="Sig_transdc_His_kin-like_C"/>
</dbReference>
<comment type="caution">
    <text evidence="15">The sequence shown here is derived from an EMBL/GenBank/DDBJ whole genome shotgun (WGS) entry which is preliminary data.</text>
</comment>
<comment type="catalytic activity">
    <reaction evidence="1">
        <text>ATP + protein L-histidine = ADP + protein N-phospho-L-histidine.</text>
        <dbReference type="EC" id="2.7.13.3"/>
    </reaction>
</comment>
<keyword evidence="8" id="KW-0902">Two-component regulatory system</keyword>
<dbReference type="PANTHER" id="PTHR43065:SF16">
    <property type="entry name" value="SENSORY HISTIDINE KINASE_PHOSPHATASE NTRB"/>
    <property type="match status" value="1"/>
</dbReference>
<evidence type="ECO:0000256" key="7">
    <source>
        <dbReference type="ARBA" id="ARBA00022840"/>
    </source>
</evidence>
<evidence type="ECO:0000256" key="9">
    <source>
        <dbReference type="ARBA" id="ARBA00023231"/>
    </source>
</evidence>
<dbReference type="SMART" id="SM00091">
    <property type="entry name" value="PAS"/>
    <property type="match status" value="1"/>
</dbReference>
<keyword evidence="3" id="KW-0597">Phosphoprotein</keyword>
<keyword evidence="4" id="KW-0808">Transferase</keyword>
<dbReference type="CDD" id="cd00082">
    <property type="entry name" value="HisKA"/>
    <property type="match status" value="1"/>
</dbReference>
<sequence>MQCGLLFAFAYEINSKVLSVVDLDSEFHRIIEHQYTAVAVLDSAYRVEHLNSSAELLLVRSEKQLLGQTFDSLFVDPVEIQTVFSSMVKEGASVSVRSANWQLAHLTEDVTLDFILSPFMDGDELRIILEMLPAERAVRINRDEGRVDQTETSRHMVRGLAHEIKNPLGGIRGAAQLLAAELPNEDLQEYTKVIIEEADRLRTLVDRLLGSHQLPDFSRLNIHQVVERVFSLLKAESGDRIELVRDYDPSIPEFIGDEAQLIQVFLNIARNALQALTENDRPNPRITFKTRTVRQFTIRQQRHRIVVRVDVIDNGPGIKRDLLEKIFYPMISGRASGTGLGLSVVQQLTELHNGTVECESAPGRTRFSVYFPLEVANG</sequence>
<dbReference type="OrthoDB" id="9789238at2"/>
<dbReference type="Pfam" id="PF02518">
    <property type="entry name" value="HATPase_c"/>
    <property type="match status" value="1"/>
</dbReference>
<dbReference type="SUPFAM" id="SSF55874">
    <property type="entry name" value="ATPase domain of HSP90 chaperone/DNA topoisomerase II/histidine kinase"/>
    <property type="match status" value="1"/>
</dbReference>
<protein>
    <recommendedName>
        <fullName evidence="11">Sensory histidine kinase/phosphatase NtrB</fullName>
        <ecNumber evidence="2">2.7.13.3</ecNumber>
    </recommendedName>
    <alternativeName>
        <fullName evidence="12">Nitrogen regulation protein NR(II)</fullName>
    </alternativeName>
    <alternativeName>
        <fullName evidence="13">Nitrogen regulator II</fullName>
    </alternativeName>
</protein>
<evidence type="ECO:0000313" key="15">
    <source>
        <dbReference type="EMBL" id="TXR52081.1"/>
    </source>
</evidence>
<dbReference type="Proteomes" id="UP000321764">
    <property type="component" value="Unassembled WGS sequence"/>
</dbReference>
<feature type="domain" description="Histidine kinase" evidence="14">
    <location>
        <begin position="159"/>
        <end position="375"/>
    </location>
</feature>
<keyword evidence="16" id="KW-1185">Reference proteome</keyword>
<dbReference type="SUPFAM" id="SSF47384">
    <property type="entry name" value="Homodimeric domain of signal transducing histidine kinase"/>
    <property type="match status" value="1"/>
</dbReference>
<dbReference type="SMART" id="SM00387">
    <property type="entry name" value="HATPase_c"/>
    <property type="match status" value="1"/>
</dbReference>
<reference evidence="15 16" key="1">
    <citation type="submission" date="2019-07" db="EMBL/GenBank/DDBJ databases">
        <title>Reinekea sp. strain SSH23 genome sequencing and assembly.</title>
        <authorList>
            <person name="Kim I."/>
        </authorList>
    </citation>
    <scope>NUCLEOTIDE SEQUENCE [LARGE SCALE GENOMIC DNA]</scope>
    <source>
        <strain evidence="15 16">SSH23</strain>
    </source>
</reference>
<dbReference type="Gene3D" id="3.30.450.20">
    <property type="entry name" value="PAS domain"/>
    <property type="match status" value="1"/>
</dbReference>
<proteinExistence type="predicted"/>
<evidence type="ECO:0000256" key="11">
    <source>
        <dbReference type="ARBA" id="ARBA00039567"/>
    </source>
</evidence>
<dbReference type="PANTHER" id="PTHR43065">
    <property type="entry name" value="SENSOR HISTIDINE KINASE"/>
    <property type="match status" value="1"/>
</dbReference>
<evidence type="ECO:0000256" key="1">
    <source>
        <dbReference type="ARBA" id="ARBA00000085"/>
    </source>
</evidence>
<dbReference type="EMBL" id="VKAD01000002">
    <property type="protein sequence ID" value="TXR52081.1"/>
    <property type="molecule type" value="Genomic_DNA"/>
</dbReference>
<evidence type="ECO:0000256" key="3">
    <source>
        <dbReference type="ARBA" id="ARBA00022553"/>
    </source>
</evidence>
<evidence type="ECO:0000256" key="4">
    <source>
        <dbReference type="ARBA" id="ARBA00022679"/>
    </source>
</evidence>
<keyword evidence="5" id="KW-0547">Nucleotide-binding</keyword>
<dbReference type="NCBIfam" id="NF008293">
    <property type="entry name" value="PRK11073.1"/>
    <property type="match status" value="1"/>
</dbReference>
<dbReference type="PROSITE" id="PS50109">
    <property type="entry name" value="HIS_KIN"/>
    <property type="match status" value="1"/>
</dbReference>
<evidence type="ECO:0000256" key="6">
    <source>
        <dbReference type="ARBA" id="ARBA00022777"/>
    </source>
</evidence>
<dbReference type="PRINTS" id="PR00344">
    <property type="entry name" value="BCTRLSENSOR"/>
</dbReference>
<name>A0A5C8Z4I4_9GAMM</name>
<accession>A0A5C8Z4I4</accession>
<evidence type="ECO:0000256" key="5">
    <source>
        <dbReference type="ARBA" id="ARBA00022741"/>
    </source>
</evidence>
<dbReference type="InterPro" id="IPR036097">
    <property type="entry name" value="HisK_dim/P_sf"/>
</dbReference>
<evidence type="ECO:0000259" key="14">
    <source>
        <dbReference type="PROSITE" id="PS50109"/>
    </source>
</evidence>
<dbReference type="GO" id="GO:0000155">
    <property type="term" value="F:phosphorelay sensor kinase activity"/>
    <property type="evidence" value="ECO:0007669"/>
    <property type="project" value="InterPro"/>
</dbReference>
<evidence type="ECO:0000256" key="8">
    <source>
        <dbReference type="ARBA" id="ARBA00023012"/>
    </source>
</evidence>
<evidence type="ECO:0000256" key="12">
    <source>
        <dbReference type="ARBA" id="ARBA00042313"/>
    </source>
</evidence>